<dbReference type="Proteomes" id="UP000198802">
    <property type="component" value="Unassembled WGS sequence"/>
</dbReference>
<evidence type="ECO:0000256" key="2">
    <source>
        <dbReference type="ARBA" id="ARBA00004236"/>
    </source>
</evidence>
<dbReference type="Gene3D" id="3.30.565.10">
    <property type="entry name" value="Histidine kinase-like ATPase, C-terminal domain"/>
    <property type="match status" value="1"/>
</dbReference>
<dbReference type="GO" id="GO:0005886">
    <property type="term" value="C:plasma membrane"/>
    <property type="evidence" value="ECO:0007669"/>
    <property type="project" value="UniProtKB-SubCell"/>
</dbReference>
<evidence type="ECO:0000256" key="1">
    <source>
        <dbReference type="ARBA" id="ARBA00000085"/>
    </source>
</evidence>
<sequence length="389" mass="40306">MTDLLHIVGIALACSLIAPLLVAPLLRWLRRASIRVWGAVLVLAGVVAMAAGVAGTAQAMFLSDHDLDVVLVVLAVSAVAATVTTLWLGRPLARASIMVTQAAGHLGEPTYDPVRRPPPTAELAAITRALDESHRRLVAARERERALEASRRELVSWVSHDLRTPIAGIRATAEALDDGVVTDAATVARYHRAMVRSSERLSSLVDDLFELSRLHAGSLELTLETVALRDVVSDAVAAADPLARAKGVLLHGEADDTAKVDVDVAEVGRVLGNLLANAIRHTPSDGTVAVTANVSAAHAVVSVADTCGGIPEADIDRIFETGFRGEPARTPSTGGAGDDGPPAATAPEGSQSGLGLAIVRGIVEAHGGGVTVHNVDGGCRFVVELPLAA</sequence>
<evidence type="ECO:0000256" key="6">
    <source>
        <dbReference type="ARBA" id="ARBA00022777"/>
    </source>
</evidence>
<dbReference type="Pfam" id="PF02518">
    <property type="entry name" value="HATPase_c"/>
    <property type="match status" value="1"/>
</dbReference>
<dbReference type="PRINTS" id="PR00344">
    <property type="entry name" value="BCTRLSENSOR"/>
</dbReference>
<proteinExistence type="predicted"/>
<dbReference type="RefSeq" id="WP_091283171.1">
    <property type="nucleotide sequence ID" value="NZ_FAOZ01000026.1"/>
</dbReference>
<evidence type="ECO:0000256" key="9">
    <source>
        <dbReference type="SAM" id="Phobius"/>
    </source>
</evidence>
<dbReference type="SMART" id="SM00387">
    <property type="entry name" value="HATPase_c"/>
    <property type="match status" value="1"/>
</dbReference>
<keyword evidence="9" id="KW-1133">Transmembrane helix</keyword>
<feature type="transmembrane region" description="Helical" evidence="9">
    <location>
        <begin position="6"/>
        <end position="29"/>
    </location>
</feature>
<dbReference type="InterPro" id="IPR004358">
    <property type="entry name" value="Sig_transdc_His_kin-like_C"/>
</dbReference>
<feature type="transmembrane region" description="Helical" evidence="9">
    <location>
        <begin position="69"/>
        <end position="88"/>
    </location>
</feature>
<feature type="domain" description="Histidine kinase" evidence="10">
    <location>
        <begin position="157"/>
        <end position="389"/>
    </location>
</feature>
<accession>A0A0S4QV77</accession>
<gene>
    <name evidence="11" type="ORF">Ga0074812_12613</name>
</gene>
<keyword evidence="7" id="KW-0902">Two-component regulatory system</keyword>
<dbReference type="FunFam" id="1.10.287.130:FF:000001">
    <property type="entry name" value="Two-component sensor histidine kinase"/>
    <property type="match status" value="1"/>
</dbReference>
<reference evidence="12" key="1">
    <citation type="submission" date="2015-11" db="EMBL/GenBank/DDBJ databases">
        <authorList>
            <person name="Varghese N."/>
        </authorList>
    </citation>
    <scope>NUCLEOTIDE SEQUENCE [LARGE SCALE GENOMIC DNA]</scope>
    <source>
        <strain evidence="12">DSM 45899</strain>
    </source>
</reference>
<keyword evidence="4" id="KW-0597">Phosphoprotein</keyword>
<dbReference type="EMBL" id="FAOZ01000026">
    <property type="protein sequence ID" value="CUU59236.1"/>
    <property type="molecule type" value="Genomic_DNA"/>
</dbReference>
<keyword evidence="12" id="KW-1185">Reference proteome</keyword>
<dbReference type="EC" id="2.7.13.3" evidence="3"/>
<dbReference type="PROSITE" id="PS50109">
    <property type="entry name" value="HIS_KIN"/>
    <property type="match status" value="1"/>
</dbReference>
<dbReference type="CDD" id="cd00075">
    <property type="entry name" value="HATPase"/>
    <property type="match status" value="1"/>
</dbReference>
<dbReference type="InterPro" id="IPR036890">
    <property type="entry name" value="HATPase_C_sf"/>
</dbReference>
<keyword evidence="9" id="KW-0812">Transmembrane</keyword>
<protein>
    <recommendedName>
        <fullName evidence="3">histidine kinase</fullName>
        <ecNumber evidence="3">2.7.13.3</ecNumber>
    </recommendedName>
</protein>
<keyword evidence="5" id="KW-0808">Transferase</keyword>
<evidence type="ECO:0000256" key="3">
    <source>
        <dbReference type="ARBA" id="ARBA00012438"/>
    </source>
</evidence>
<dbReference type="PANTHER" id="PTHR43547:SF2">
    <property type="entry name" value="HYBRID SIGNAL TRANSDUCTION HISTIDINE KINASE C"/>
    <property type="match status" value="1"/>
</dbReference>
<organism evidence="11 12">
    <name type="scientific">Parafrankia irregularis</name>
    <dbReference type="NCBI Taxonomy" id="795642"/>
    <lineage>
        <taxon>Bacteria</taxon>
        <taxon>Bacillati</taxon>
        <taxon>Actinomycetota</taxon>
        <taxon>Actinomycetes</taxon>
        <taxon>Frankiales</taxon>
        <taxon>Frankiaceae</taxon>
        <taxon>Parafrankia</taxon>
    </lineage>
</organism>
<dbReference type="InterPro" id="IPR003594">
    <property type="entry name" value="HATPase_dom"/>
</dbReference>
<name>A0A0S4QV77_9ACTN</name>
<feature type="transmembrane region" description="Helical" evidence="9">
    <location>
        <begin position="36"/>
        <end position="57"/>
    </location>
</feature>
<dbReference type="InterPro" id="IPR005467">
    <property type="entry name" value="His_kinase_dom"/>
</dbReference>
<dbReference type="SUPFAM" id="SSF55874">
    <property type="entry name" value="ATPase domain of HSP90 chaperone/DNA topoisomerase II/histidine kinase"/>
    <property type="match status" value="1"/>
</dbReference>
<keyword evidence="6 11" id="KW-0418">Kinase</keyword>
<evidence type="ECO:0000256" key="4">
    <source>
        <dbReference type="ARBA" id="ARBA00022553"/>
    </source>
</evidence>
<dbReference type="GO" id="GO:0000155">
    <property type="term" value="F:phosphorelay sensor kinase activity"/>
    <property type="evidence" value="ECO:0007669"/>
    <property type="project" value="InterPro"/>
</dbReference>
<evidence type="ECO:0000259" key="10">
    <source>
        <dbReference type="PROSITE" id="PS50109"/>
    </source>
</evidence>
<dbReference type="SMART" id="SM00388">
    <property type="entry name" value="HisKA"/>
    <property type="match status" value="1"/>
</dbReference>
<evidence type="ECO:0000313" key="12">
    <source>
        <dbReference type="Proteomes" id="UP000198802"/>
    </source>
</evidence>
<evidence type="ECO:0000313" key="11">
    <source>
        <dbReference type="EMBL" id="CUU59236.1"/>
    </source>
</evidence>
<evidence type="ECO:0000256" key="7">
    <source>
        <dbReference type="ARBA" id="ARBA00023012"/>
    </source>
</evidence>
<comment type="catalytic activity">
    <reaction evidence="1">
        <text>ATP + protein L-histidine = ADP + protein N-phospho-L-histidine.</text>
        <dbReference type="EC" id="2.7.13.3"/>
    </reaction>
</comment>
<dbReference type="Pfam" id="PF00512">
    <property type="entry name" value="HisKA"/>
    <property type="match status" value="1"/>
</dbReference>
<comment type="subcellular location">
    <subcellularLocation>
        <location evidence="2">Cell membrane</location>
    </subcellularLocation>
</comment>
<dbReference type="CDD" id="cd00082">
    <property type="entry name" value="HisKA"/>
    <property type="match status" value="1"/>
</dbReference>
<evidence type="ECO:0000256" key="5">
    <source>
        <dbReference type="ARBA" id="ARBA00022679"/>
    </source>
</evidence>
<dbReference type="Gene3D" id="1.10.287.130">
    <property type="match status" value="1"/>
</dbReference>
<dbReference type="PANTHER" id="PTHR43547">
    <property type="entry name" value="TWO-COMPONENT HISTIDINE KINASE"/>
    <property type="match status" value="1"/>
</dbReference>
<dbReference type="SUPFAM" id="SSF47384">
    <property type="entry name" value="Homodimeric domain of signal transducing histidine kinase"/>
    <property type="match status" value="1"/>
</dbReference>
<feature type="region of interest" description="Disordered" evidence="8">
    <location>
        <begin position="324"/>
        <end position="350"/>
    </location>
</feature>
<keyword evidence="9" id="KW-0472">Membrane</keyword>
<dbReference type="InterPro" id="IPR003661">
    <property type="entry name" value="HisK_dim/P_dom"/>
</dbReference>
<evidence type="ECO:0000256" key="8">
    <source>
        <dbReference type="SAM" id="MobiDB-lite"/>
    </source>
</evidence>
<dbReference type="AlphaFoldDB" id="A0A0S4QV77"/>
<dbReference type="InterPro" id="IPR036097">
    <property type="entry name" value="HisK_dim/P_sf"/>
</dbReference>